<feature type="domain" description="CCHC-type" evidence="3">
    <location>
        <begin position="242"/>
        <end position="255"/>
    </location>
</feature>
<dbReference type="GO" id="GO:0008270">
    <property type="term" value="F:zinc ion binding"/>
    <property type="evidence" value="ECO:0007669"/>
    <property type="project" value="UniProtKB-KW"/>
</dbReference>
<dbReference type="SMART" id="SM00343">
    <property type="entry name" value="ZnF_C2HC"/>
    <property type="match status" value="1"/>
</dbReference>
<keyword evidence="1" id="KW-0479">Metal-binding</keyword>
<reference evidence="4" key="1">
    <citation type="journal article" date="2023" name="Plant J.">
        <title>The genome of the king protea, Protea cynaroides.</title>
        <authorList>
            <person name="Chang J."/>
            <person name="Duong T.A."/>
            <person name="Schoeman C."/>
            <person name="Ma X."/>
            <person name="Roodt D."/>
            <person name="Barker N."/>
            <person name="Li Z."/>
            <person name="Van de Peer Y."/>
            <person name="Mizrachi E."/>
        </authorList>
    </citation>
    <scope>NUCLEOTIDE SEQUENCE</scope>
    <source>
        <tissue evidence="4">Young leaves</tissue>
    </source>
</reference>
<dbReference type="PROSITE" id="PS50158">
    <property type="entry name" value="ZF_CCHC"/>
    <property type="match status" value="1"/>
</dbReference>
<evidence type="ECO:0000313" key="4">
    <source>
        <dbReference type="EMBL" id="KAJ4980400.1"/>
    </source>
</evidence>
<dbReference type="PANTHER" id="PTHR34482">
    <property type="entry name" value="DNA DAMAGE-INDUCIBLE PROTEIN 1-LIKE"/>
    <property type="match status" value="1"/>
</dbReference>
<comment type="caution">
    <text evidence="4">The sequence shown here is derived from an EMBL/GenBank/DDBJ whole genome shotgun (WGS) entry which is preliminary data.</text>
</comment>
<accession>A0A9Q0R2E1</accession>
<dbReference type="GO" id="GO:0003676">
    <property type="term" value="F:nucleic acid binding"/>
    <property type="evidence" value="ECO:0007669"/>
    <property type="project" value="InterPro"/>
</dbReference>
<keyword evidence="5" id="KW-1185">Reference proteome</keyword>
<dbReference type="AlphaFoldDB" id="A0A9Q0R2E1"/>
<feature type="region of interest" description="Disordered" evidence="2">
    <location>
        <begin position="1"/>
        <end position="48"/>
    </location>
</feature>
<dbReference type="InterPro" id="IPR001878">
    <property type="entry name" value="Znf_CCHC"/>
</dbReference>
<keyword evidence="1" id="KW-0862">Zinc</keyword>
<evidence type="ECO:0000256" key="1">
    <source>
        <dbReference type="PROSITE-ProRule" id="PRU00047"/>
    </source>
</evidence>
<dbReference type="OrthoDB" id="1751882at2759"/>
<name>A0A9Q0R2E1_9MAGN</name>
<keyword evidence="1" id="KW-0863">Zinc-finger</keyword>
<dbReference type="PANTHER" id="PTHR34482:SF36">
    <property type="entry name" value="RETROTRANSPOSON GAG DOMAIN-CONTAINING PROTEIN"/>
    <property type="match status" value="1"/>
</dbReference>
<dbReference type="Proteomes" id="UP001141806">
    <property type="component" value="Unassembled WGS sequence"/>
</dbReference>
<gene>
    <name evidence="4" type="ORF">NE237_031237</name>
</gene>
<dbReference type="SUPFAM" id="SSF57756">
    <property type="entry name" value="Retrovirus zinc finger-like domains"/>
    <property type="match status" value="1"/>
</dbReference>
<dbReference type="EMBL" id="JAMYWD010000001">
    <property type="protein sequence ID" value="KAJ4980400.1"/>
    <property type="molecule type" value="Genomic_DNA"/>
</dbReference>
<evidence type="ECO:0000259" key="3">
    <source>
        <dbReference type="PROSITE" id="PS50158"/>
    </source>
</evidence>
<protein>
    <recommendedName>
        <fullName evidence="3">CCHC-type domain-containing protein</fullName>
    </recommendedName>
</protein>
<dbReference type="InterPro" id="IPR036875">
    <property type="entry name" value="Znf_CCHC_sf"/>
</dbReference>
<proteinExistence type="predicted"/>
<evidence type="ECO:0000313" key="5">
    <source>
        <dbReference type="Proteomes" id="UP001141806"/>
    </source>
</evidence>
<dbReference type="Gene3D" id="4.10.60.10">
    <property type="entry name" value="Zinc finger, CCHC-type"/>
    <property type="match status" value="1"/>
</dbReference>
<feature type="region of interest" description="Disordered" evidence="2">
    <location>
        <begin position="261"/>
        <end position="284"/>
    </location>
</feature>
<evidence type="ECO:0000256" key="2">
    <source>
        <dbReference type="SAM" id="MobiDB-lite"/>
    </source>
</evidence>
<dbReference type="Pfam" id="PF00098">
    <property type="entry name" value="zf-CCHC"/>
    <property type="match status" value="1"/>
</dbReference>
<sequence length="303" mass="33899">MPPRRDLRINNVAPHSSSTASGHEERAAQREGVQGSNVPPVPQMPRVPGINDQELMEEFARFLAQRRREDGAALEIPVRAEPLGALERVLMRFQKQKPSNFKGTTSDPVQAAEWISEMEDIFDVMDISEEHKVICAAQVCKGEAKRARQFEEGLREDIRILVKTFQLKTYAEVLEKAQIIECDKRKEGVATGKFLGKRSMTSKENTSIKKFKKGFDICYDKPQCYKCHKRHLGECRMGMGVCYRCGGKGHMARDCNAPLKDTVGQHGGNREPANGTAGPRQKGNARIFAVTVEDAERPQCGGR</sequence>
<organism evidence="4 5">
    <name type="scientific">Protea cynaroides</name>
    <dbReference type="NCBI Taxonomy" id="273540"/>
    <lineage>
        <taxon>Eukaryota</taxon>
        <taxon>Viridiplantae</taxon>
        <taxon>Streptophyta</taxon>
        <taxon>Embryophyta</taxon>
        <taxon>Tracheophyta</taxon>
        <taxon>Spermatophyta</taxon>
        <taxon>Magnoliopsida</taxon>
        <taxon>Proteales</taxon>
        <taxon>Proteaceae</taxon>
        <taxon>Protea</taxon>
    </lineage>
</organism>